<gene>
    <name evidence="2" type="ORF">BOX15_Mlig018352g3</name>
</gene>
<organism evidence="2 3">
    <name type="scientific">Macrostomum lignano</name>
    <dbReference type="NCBI Taxonomy" id="282301"/>
    <lineage>
        <taxon>Eukaryota</taxon>
        <taxon>Metazoa</taxon>
        <taxon>Spiralia</taxon>
        <taxon>Lophotrochozoa</taxon>
        <taxon>Platyhelminthes</taxon>
        <taxon>Rhabditophora</taxon>
        <taxon>Macrostomorpha</taxon>
        <taxon>Macrostomida</taxon>
        <taxon>Macrostomidae</taxon>
        <taxon>Macrostomum</taxon>
    </lineage>
</organism>
<dbReference type="AlphaFoldDB" id="A0A267GA08"/>
<evidence type="ECO:0000256" key="1">
    <source>
        <dbReference type="SAM" id="MobiDB-lite"/>
    </source>
</evidence>
<dbReference type="Proteomes" id="UP000215902">
    <property type="component" value="Unassembled WGS sequence"/>
</dbReference>
<feature type="compositionally biased region" description="Basic and acidic residues" evidence="1">
    <location>
        <begin position="200"/>
        <end position="213"/>
    </location>
</feature>
<evidence type="ECO:0000313" key="3">
    <source>
        <dbReference type="Proteomes" id="UP000215902"/>
    </source>
</evidence>
<sequence>MCAAVASHAVGSYPYPQAILSQVTQPLPVGSPAPGRPCRNATHMRSADGQAAVYTLDGPLRSRVPLEAGFPSVRLRLRPLHATTASTWTARRDDQLAAYFSEAAGRYRVHPGAGRWASRTGEIATANGAPASSFFPDDPAVPRRRPLTVGVGNRKNLCSSSRGVVFAACTNAEPVDASVATESRDCYRRREAAGSASSTEEERQSRLEVQRHRERMRESAQVADLLAPAGAAGGDSRSRFWSESARVNASVGESSPMRRCSTAPAETSFRRVSGNRVLSRLRDQCAHMPVIS</sequence>
<name>A0A267GA08_9PLAT</name>
<comment type="caution">
    <text evidence="2">The sequence shown here is derived from an EMBL/GenBank/DDBJ whole genome shotgun (WGS) entry which is preliminary data.</text>
</comment>
<proteinExistence type="predicted"/>
<evidence type="ECO:0000313" key="2">
    <source>
        <dbReference type="EMBL" id="PAA82870.1"/>
    </source>
</evidence>
<accession>A0A267GA08</accession>
<keyword evidence="3" id="KW-1185">Reference proteome</keyword>
<reference evidence="2 3" key="1">
    <citation type="submission" date="2017-06" db="EMBL/GenBank/DDBJ databases">
        <title>A platform for efficient transgenesis in Macrostomum lignano, a flatworm model organism for stem cell research.</title>
        <authorList>
            <person name="Berezikov E."/>
        </authorList>
    </citation>
    <scope>NUCLEOTIDE SEQUENCE [LARGE SCALE GENOMIC DNA]</scope>
    <source>
        <strain evidence="2">DV1</strain>
        <tissue evidence="2">Whole organism</tissue>
    </source>
</reference>
<protein>
    <submittedName>
        <fullName evidence="2">Uncharacterized protein</fullName>
    </submittedName>
</protein>
<dbReference type="EMBL" id="NIVC01000445">
    <property type="protein sequence ID" value="PAA82870.1"/>
    <property type="molecule type" value="Genomic_DNA"/>
</dbReference>
<feature type="region of interest" description="Disordered" evidence="1">
    <location>
        <begin position="190"/>
        <end position="213"/>
    </location>
</feature>